<evidence type="ECO:0008006" key="4">
    <source>
        <dbReference type="Google" id="ProtNLM"/>
    </source>
</evidence>
<evidence type="ECO:0000259" key="2">
    <source>
        <dbReference type="Pfam" id="PF13542"/>
    </source>
</evidence>
<dbReference type="PANTHER" id="PTHR33498">
    <property type="entry name" value="TRANSPOSASE FOR INSERTION SEQUENCE ELEMENT IS1557"/>
    <property type="match status" value="1"/>
</dbReference>
<proteinExistence type="predicted"/>
<reference evidence="3" key="1">
    <citation type="journal article" date="2011" name="Environ. Microbiol.">
        <title>Genomic insights into the metabolic potential of the polycyclic aromatic hydrocarbon degrading sulfate-reducing Deltaproteobacterium N47.</title>
        <authorList>
            <person name="Bergmann F."/>
            <person name="Selesi D."/>
            <person name="Weinmaier T."/>
            <person name="Tischler P."/>
            <person name="Rattei T."/>
            <person name="Meckenstock R.U."/>
        </authorList>
    </citation>
    <scope>NUCLEOTIDE SEQUENCE</scope>
</reference>
<dbReference type="InterPro" id="IPR032877">
    <property type="entry name" value="Transposase_HTH"/>
</dbReference>
<dbReference type="PANTHER" id="PTHR33498:SF1">
    <property type="entry name" value="TRANSPOSASE FOR INSERTION SEQUENCE ELEMENT IS1557"/>
    <property type="match status" value="1"/>
</dbReference>
<dbReference type="InterPro" id="IPR002560">
    <property type="entry name" value="Transposase_DDE"/>
</dbReference>
<feature type="domain" description="Transposase IS204/IS1001/IS1096/IS1165 DDE" evidence="1">
    <location>
        <begin position="123"/>
        <end position="358"/>
    </location>
</feature>
<dbReference type="EMBL" id="FR695867">
    <property type="protein sequence ID" value="CBX27817.1"/>
    <property type="molecule type" value="Genomic_DNA"/>
</dbReference>
<evidence type="ECO:0000313" key="3">
    <source>
        <dbReference type="EMBL" id="CBX27817.1"/>
    </source>
</evidence>
<protein>
    <recommendedName>
        <fullName evidence="4">Transposase</fullName>
    </recommendedName>
</protein>
<dbReference type="Pfam" id="PF01610">
    <property type="entry name" value="DDE_Tnp_ISL3"/>
    <property type="match status" value="1"/>
</dbReference>
<sequence length="371" mass="42561">MLRLIFPGAVCSPVPVVAKRDAVHTIPRVAAFELFPARGLSDSPCSPCGLWGLWHQDGRGSMGSFGERFYVVFEALIMMMAKAMPVKSIANIVKEHDTRLWRVLNHYVHESRQESDFSAVTEVGVDETSSKRGHNYVSLFVDMKSSQVLSATEGKDASTLERFNADLEAHLGDPSNIREVCCDMSPAFISGVEKHFPEAHLTFDKFHVLKIINEAVDEVRRQEQQSRPELKRTRYIWLKNPKNLKENQAATLETLQVKKLNLKTARAYHIRLNFQEFWNQPLHEAETFLNKWYFWATHSRLESIKKAAYTMKRHWNGILRWFTSRINNGILEGINSLIQAAKAKARGYRTIKNLITMIYLIGGKLEFRLPT</sequence>
<feature type="domain" description="Transposase IS204/IS1001/IS1096/IS1165 helix-turn-helix" evidence="2">
    <location>
        <begin position="73"/>
        <end position="108"/>
    </location>
</feature>
<dbReference type="Pfam" id="PF13542">
    <property type="entry name" value="HTH_Tnp_ISL3"/>
    <property type="match status" value="1"/>
</dbReference>
<name>E1YBE0_9BACT</name>
<gene>
    <name evidence="3" type="ORF">N47_C18750</name>
</gene>
<dbReference type="AlphaFoldDB" id="E1YBE0"/>
<organism evidence="3">
    <name type="scientific">uncultured Desulfobacterium sp</name>
    <dbReference type="NCBI Taxonomy" id="201089"/>
    <lineage>
        <taxon>Bacteria</taxon>
        <taxon>Pseudomonadati</taxon>
        <taxon>Thermodesulfobacteriota</taxon>
        <taxon>Desulfobacteria</taxon>
        <taxon>Desulfobacterales</taxon>
        <taxon>Desulfobacteriaceae</taxon>
        <taxon>Desulfobacterium</taxon>
        <taxon>environmental samples</taxon>
    </lineage>
</organism>
<dbReference type="NCBIfam" id="NF033550">
    <property type="entry name" value="transpos_ISL3"/>
    <property type="match status" value="1"/>
</dbReference>
<accession>E1YBE0</accession>
<dbReference type="InterPro" id="IPR047951">
    <property type="entry name" value="Transpos_ISL3"/>
</dbReference>
<evidence type="ECO:0000259" key="1">
    <source>
        <dbReference type="Pfam" id="PF01610"/>
    </source>
</evidence>